<evidence type="ECO:0000256" key="1">
    <source>
        <dbReference type="SAM" id="SignalP"/>
    </source>
</evidence>
<dbReference type="Pfam" id="PF14200">
    <property type="entry name" value="RicinB_lectin_2"/>
    <property type="match status" value="1"/>
</dbReference>
<comment type="caution">
    <text evidence="3">The sequence shown here is derived from an EMBL/GenBank/DDBJ whole genome shotgun (WGS) entry which is preliminary data.</text>
</comment>
<organism evidence="3 4">
    <name type="scientific">Micromonospora echinofusca</name>
    <dbReference type="NCBI Taxonomy" id="47858"/>
    <lineage>
        <taxon>Bacteria</taxon>
        <taxon>Bacillati</taxon>
        <taxon>Actinomycetota</taxon>
        <taxon>Actinomycetes</taxon>
        <taxon>Micromonosporales</taxon>
        <taxon>Micromonosporaceae</taxon>
        <taxon>Micromonospora</taxon>
    </lineage>
</organism>
<name>A0ABS3VLE8_MICEH</name>
<dbReference type="Proteomes" id="UP000823521">
    <property type="component" value="Unassembled WGS sequence"/>
</dbReference>
<keyword evidence="4" id="KW-1185">Reference proteome</keyword>
<feature type="domain" description="Ricin B lectin" evidence="2">
    <location>
        <begin position="91"/>
        <end position="154"/>
    </location>
</feature>
<dbReference type="CDD" id="cd00161">
    <property type="entry name" value="beta-trefoil_Ricin-like"/>
    <property type="match status" value="1"/>
</dbReference>
<proteinExistence type="predicted"/>
<evidence type="ECO:0000313" key="3">
    <source>
        <dbReference type="EMBL" id="MBO4205340.1"/>
    </source>
</evidence>
<evidence type="ECO:0000313" key="4">
    <source>
        <dbReference type="Proteomes" id="UP000823521"/>
    </source>
</evidence>
<dbReference type="RefSeq" id="WP_208811524.1">
    <property type="nucleotide sequence ID" value="NZ_WVUH01000022.1"/>
</dbReference>
<dbReference type="EMBL" id="WVUH01000022">
    <property type="protein sequence ID" value="MBO4205340.1"/>
    <property type="molecule type" value="Genomic_DNA"/>
</dbReference>
<accession>A0ABS3VLE8</accession>
<protein>
    <recommendedName>
        <fullName evidence="2">Ricin B lectin domain-containing protein</fullName>
    </recommendedName>
</protein>
<feature type="signal peptide" evidence="1">
    <location>
        <begin position="1"/>
        <end position="37"/>
    </location>
</feature>
<feature type="chain" id="PRO_5045245410" description="Ricin B lectin domain-containing protein" evidence="1">
    <location>
        <begin position="38"/>
        <end position="177"/>
    </location>
</feature>
<reference evidence="3 4" key="1">
    <citation type="submission" date="2019-12" db="EMBL/GenBank/DDBJ databases">
        <title>Whole genome sequencing of endophytic Actinobacterium Micromonospora sp. MPMI6T.</title>
        <authorList>
            <person name="Evv R."/>
            <person name="Podile A.R."/>
        </authorList>
    </citation>
    <scope>NUCLEOTIDE SEQUENCE [LARGE SCALE GENOMIC DNA]</scope>
    <source>
        <strain evidence="3 4">MPMI6</strain>
    </source>
</reference>
<sequence length="177" mass="19877">MRFFTRRTRFRRQLASLVALTSVVLTVAALPASPAQAGNGGPSLLNAGESQPYCLSVDDPVYYPYLYLTKDCSRGWLIYRYADGTFAIGLAGVPGGGCVDVANNNAQTGMHLWLWPCNGSMAQRWRSNFATPGWRYIEHVSSGLRLEERYGGTDWGWVSLGQHYGNWNQVWYHDQLY</sequence>
<dbReference type="PROSITE" id="PS50231">
    <property type="entry name" value="RICIN_B_LECTIN"/>
    <property type="match status" value="1"/>
</dbReference>
<dbReference type="InterPro" id="IPR000772">
    <property type="entry name" value="Ricin_B_lectin"/>
</dbReference>
<keyword evidence="1" id="KW-0732">Signal</keyword>
<dbReference type="Gene3D" id="2.80.10.50">
    <property type="match status" value="1"/>
</dbReference>
<dbReference type="SUPFAM" id="SSF50370">
    <property type="entry name" value="Ricin B-like lectins"/>
    <property type="match status" value="1"/>
</dbReference>
<gene>
    <name evidence="3" type="ORF">GSF22_04860</name>
</gene>
<dbReference type="InterPro" id="IPR035992">
    <property type="entry name" value="Ricin_B-like_lectins"/>
</dbReference>
<evidence type="ECO:0000259" key="2">
    <source>
        <dbReference type="Pfam" id="PF14200"/>
    </source>
</evidence>